<keyword evidence="2" id="KW-0413">Isomerase</keyword>
<protein>
    <submittedName>
        <fullName evidence="4">Aspartate/glutamate racemase family protein</fullName>
    </submittedName>
</protein>
<keyword evidence="5" id="KW-1185">Reference proteome</keyword>
<reference evidence="5" key="1">
    <citation type="submission" date="2018-09" db="EMBL/GenBank/DDBJ databases">
        <authorList>
            <person name="Livingstone P.G."/>
            <person name="Whitworth D.E."/>
        </authorList>
    </citation>
    <scope>NUCLEOTIDE SEQUENCE [LARGE SCALE GENOMIC DNA]</scope>
    <source>
        <strain evidence="5">CA054A</strain>
    </source>
</reference>
<evidence type="ECO:0000313" key="4">
    <source>
        <dbReference type="EMBL" id="RKG70395.1"/>
    </source>
</evidence>
<comment type="similarity">
    <text evidence="1">Belongs to the aspartate/glutamate racemases family.</text>
</comment>
<feature type="region of interest" description="Disordered" evidence="3">
    <location>
        <begin position="240"/>
        <end position="285"/>
    </location>
</feature>
<name>A0A3A8HI91_9BACT</name>
<organism evidence="4 5">
    <name type="scientific">Corallococcus terminator</name>
    <dbReference type="NCBI Taxonomy" id="2316733"/>
    <lineage>
        <taxon>Bacteria</taxon>
        <taxon>Pseudomonadati</taxon>
        <taxon>Myxococcota</taxon>
        <taxon>Myxococcia</taxon>
        <taxon>Myxococcales</taxon>
        <taxon>Cystobacterineae</taxon>
        <taxon>Myxococcaceae</taxon>
        <taxon>Corallococcus</taxon>
    </lineage>
</organism>
<evidence type="ECO:0000256" key="2">
    <source>
        <dbReference type="ARBA" id="ARBA00023235"/>
    </source>
</evidence>
<evidence type="ECO:0000256" key="1">
    <source>
        <dbReference type="ARBA" id="ARBA00007847"/>
    </source>
</evidence>
<dbReference type="AlphaFoldDB" id="A0A3A8HI91"/>
<dbReference type="InterPro" id="IPR004380">
    <property type="entry name" value="Asp_race"/>
</dbReference>
<dbReference type="OrthoDB" id="9803739at2"/>
<proteinExistence type="inferred from homology"/>
<accession>A0A3A8HI91</accession>
<sequence>LGVVGGLGPLASAEFVKTLYEVHRFSREQDALRCVLLSDPRVPDRTEAILSGNEAEVGEWLVDALERLREFGAQRFVIACVTMHHFLDHLPAHLRARVVSLVDLTVDQLAASGGRWLMLSTLGTRSAGVFQRHPRWREVEAHVVWLRDEDQARLHEVIYRMKQHGDAGEVRALCEQWLGADGYRADGFIAGCTELHLLTRHLYREAPERPLRSIDPLFLVAQRAPALLAVTRGAMSLKDVTSHASPSMGGGAHEGSVMGADAGTAGPVAPSSLSPGAGPRVEAAG</sequence>
<dbReference type="NCBIfam" id="TIGR00035">
    <property type="entry name" value="asp_race"/>
    <property type="match status" value="1"/>
</dbReference>
<evidence type="ECO:0000313" key="5">
    <source>
        <dbReference type="Proteomes" id="UP000268094"/>
    </source>
</evidence>
<dbReference type="RefSeq" id="WP_147449084.1">
    <property type="nucleotide sequence ID" value="NZ_RAVZ01000545.1"/>
</dbReference>
<dbReference type="Proteomes" id="UP000268094">
    <property type="component" value="Unassembled WGS sequence"/>
</dbReference>
<dbReference type="SUPFAM" id="SSF53681">
    <property type="entry name" value="Aspartate/glutamate racemase"/>
    <property type="match status" value="2"/>
</dbReference>
<dbReference type="PANTHER" id="PTHR21198:SF7">
    <property type="entry name" value="ASPARTATE-GLUTAMATE RACEMASE FAMILY"/>
    <property type="match status" value="1"/>
</dbReference>
<dbReference type="EMBL" id="RAVZ01000545">
    <property type="protein sequence ID" value="RKG70395.1"/>
    <property type="molecule type" value="Genomic_DNA"/>
</dbReference>
<dbReference type="InterPro" id="IPR015942">
    <property type="entry name" value="Asp/Glu/hydantoin_racemase"/>
</dbReference>
<dbReference type="Gene3D" id="3.40.50.1860">
    <property type="match status" value="2"/>
</dbReference>
<dbReference type="InterPro" id="IPR001920">
    <property type="entry name" value="Asp/Glu_race"/>
</dbReference>
<dbReference type="GO" id="GO:0047661">
    <property type="term" value="F:amino-acid racemase activity"/>
    <property type="evidence" value="ECO:0007669"/>
    <property type="project" value="InterPro"/>
</dbReference>
<evidence type="ECO:0000256" key="3">
    <source>
        <dbReference type="SAM" id="MobiDB-lite"/>
    </source>
</evidence>
<feature type="non-terminal residue" evidence="4">
    <location>
        <position position="1"/>
    </location>
</feature>
<dbReference type="Pfam" id="PF01177">
    <property type="entry name" value="Asp_Glu_race"/>
    <property type="match status" value="1"/>
</dbReference>
<dbReference type="PANTHER" id="PTHR21198">
    <property type="entry name" value="GLUTAMATE RACEMASE"/>
    <property type="match status" value="1"/>
</dbReference>
<comment type="caution">
    <text evidence="4">The sequence shown here is derived from an EMBL/GenBank/DDBJ whole genome shotgun (WGS) entry which is preliminary data.</text>
</comment>
<gene>
    <name evidence="4" type="ORF">D7V88_39780</name>
</gene>